<feature type="chain" id="PRO_5046942465" description="Outer membrane protein beta-barrel domain-containing protein" evidence="1">
    <location>
        <begin position="25"/>
        <end position="239"/>
    </location>
</feature>
<dbReference type="RefSeq" id="WP_305013640.1">
    <property type="nucleotide sequence ID" value="NZ_JAUQSX010000013.1"/>
</dbReference>
<organism evidence="2 3">
    <name type="scientific">Hymenobacter mellowenesis</name>
    <dbReference type="NCBI Taxonomy" id="3063995"/>
    <lineage>
        <taxon>Bacteria</taxon>
        <taxon>Pseudomonadati</taxon>
        <taxon>Bacteroidota</taxon>
        <taxon>Cytophagia</taxon>
        <taxon>Cytophagales</taxon>
        <taxon>Hymenobacteraceae</taxon>
        <taxon>Hymenobacter</taxon>
    </lineage>
</organism>
<reference evidence="2" key="1">
    <citation type="submission" date="2023-07" db="EMBL/GenBank/DDBJ databases">
        <authorList>
            <person name="Kim M.K."/>
        </authorList>
    </citation>
    <scope>NUCLEOTIDE SEQUENCE</scope>
    <source>
        <strain evidence="2">M29</strain>
    </source>
</reference>
<name>A0ABT9AGH9_9BACT</name>
<evidence type="ECO:0000256" key="1">
    <source>
        <dbReference type="SAM" id="SignalP"/>
    </source>
</evidence>
<keyword evidence="1" id="KW-0732">Signal</keyword>
<proteinExistence type="predicted"/>
<feature type="signal peptide" evidence="1">
    <location>
        <begin position="1"/>
        <end position="24"/>
    </location>
</feature>
<keyword evidence="3" id="KW-1185">Reference proteome</keyword>
<dbReference type="EMBL" id="JAUQSX010000013">
    <property type="protein sequence ID" value="MDO7848978.1"/>
    <property type="molecule type" value="Genomic_DNA"/>
</dbReference>
<accession>A0ABT9AGH9</accession>
<evidence type="ECO:0000313" key="3">
    <source>
        <dbReference type="Proteomes" id="UP001167796"/>
    </source>
</evidence>
<sequence length="239" mass="25575">MKQPLTLLVLLGAAWGGSPARALAQCHFAYVPVYAHHTCHCRHDSCEVKKPFVPARWGGYLGALGMVDQQRTPYAGVDAMGYYWLRPRWATGLRGNLTGKMPVGAAPETVGAQQPLVDQYAITWTNNLLLLDQPRWRVMAVAGAGVGGARLYDKAVQVATKGNCGCGTTAKEVAGAAAPVTEVGLAALYKLKGPDAPWLTLRGEYRQWNGSAPFGLPQQFSSYVLSIGVSLPDAPPKGR</sequence>
<evidence type="ECO:0008006" key="4">
    <source>
        <dbReference type="Google" id="ProtNLM"/>
    </source>
</evidence>
<protein>
    <recommendedName>
        <fullName evidence="4">Outer membrane protein beta-barrel domain-containing protein</fullName>
    </recommendedName>
</protein>
<dbReference type="Proteomes" id="UP001167796">
    <property type="component" value="Unassembled WGS sequence"/>
</dbReference>
<evidence type="ECO:0000313" key="2">
    <source>
        <dbReference type="EMBL" id="MDO7848978.1"/>
    </source>
</evidence>
<gene>
    <name evidence="2" type="ORF">Q5H92_21620</name>
</gene>
<comment type="caution">
    <text evidence="2">The sequence shown here is derived from an EMBL/GenBank/DDBJ whole genome shotgun (WGS) entry which is preliminary data.</text>
</comment>